<comment type="caution">
    <text evidence="2">The sequence shown here is derived from an EMBL/GenBank/DDBJ whole genome shotgun (WGS) entry which is preliminary data.</text>
</comment>
<evidence type="ECO:0000313" key="2">
    <source>
        <dbReference type="EMBL" id="KKB55479.1"/>
    </source>
</evidence>
<dbReference type="EMBL" id="AQHW01000015">
    <property type="protein sequence ID" value="KKB55479.1"/>
    <property type="molecule type" value="Genomic_DNA"/>
</dbReference>
<keyword evidence="1" id="KW-1133">Transmembrane helix</keyword>
<reference evidence="2 3" key="1">
    <citation type="submission" date="2013-04" db="EMBL/GenBank/DDBJ databases">
        <title>The Genome Sequence of Parabacteroides gordonii DSM 23371.</title>
        <authorList>
            <consortium name="The Broad Institute Genomics Platform"/>
            <person name="Earl A."/>
            <person name="Ward D."/>
            <person name="Feldgarden M."/>
            <person name="Gevers D."/>
            <person name="Martens E."/>
            <person name="Sakamoto M."/>
            <person name="Benno Y."/>
            <person name="Suzuki N."/>
            <person name="Matsunaga N."/>
            <person name="Koshihara K."/>
            <person name="Seki M."/>
            <person name="Komiya H."/>
            <person name="Walker B."/>
            <person name="Young S."/>
            <person name="Zeng Q."/>
            <person name="Gargeya S."/>
            <person name="Fitzgerald M."/>
            <person name="Haas B."/>
            <person name="Abouelleil A."/>
            <person name="Allen A.W."/>
            <person name="Alvarado L."/>
            <person name="Arachchi H.M."/>
            <person name="Berlin A.M."/>
            <person name="Chapman S.B."/>
            <person name="Gainer-Dewar J."/>
            <person name="Goldberg J."/>
            <person name="Griggs A."/>
            <person name="Gujja S."/>
            <person name="Hansen M."/>
            <person name="Howarth C."/>
            <person name="Imamovic A."/>
            <person name="Ireland A."/>
            <person name="Larimer J."/>
            <person name="McCowan C."/>
            <person name="Murphy C."/>
            <person name="Pearson M."/>
            <person name="Poon T.W."/>
            <person name="Priest M."/>
            <person name="Roberts A."/>
            <person name="Saif S."/>
            <person name="Shea T."/>
            <person name="Sisk P."/>
            <person name="Sykes S."/>
            <person name="Wortman J."/>
            <person name="Nusbaum C."/>
            <person name="Birren B."/>
        </authorList>
    </citation>
    <scope>NUCLEOTIDE SEQUENCE [LARGE SCALE GENOMIC DNA]</scope>
    <source>
        <strain evidence="2 3">MS-1</strain>
    </source>
</reference>
<sequence length="37" mass="4484">MTNIIMAFMIPITLAIIALIWLIYMERKFKQEKNKKK</sequence>
<dbReference type="AlphaFoldDB" id="A0A0F5JCH7"/>
<evidence type="ECO:0000256" key="1">
    <source>
        <dbReference type="SAM" id="Phobius"/>
    </source>
</evidence>
<evidence type="ECO:0000313" key="3">
    <source>
        <dbReference type="Proteomes" id="UP000033035"/>
    </source>
</evidence>
<dbReference type="STRING" id="1203610.HMPREF1536_02948"/>
<name>A0A0F5JCH7_9BACT</name>
<keyword evidence="1" id="KW-0812">Transmembrane</keyword>
<gene>
    <name evidence="2" type="ORF">HMPREF1536_02948</name>
</gene>
<proteinExistence type="predicted"/>
<organism evidence="2 3">
    <name type="scientific">Parabacteroides gordonii MS-1 = DSM 23371</name>
    <dbReference type="NCBI Taxonomy" id="1203610"/>
    <lineage>
        <taxon>Bacteria</taxon>
        <taxon>Pseudomonadati</taxon>
        <taxon>Bacteroidota</taxon>
        <taxon>Bacteroidia</taxon>
        <taxon>Bacteroidales</taxon>
        <taxon>Tannerellaceae</taxon>
        <taxon>Parabacteroides</taxon>
    </lineage>
</organism>
<dbReference type="Proteomes" id="UP000033035">
    <property type="component" value="Unassembled WGS sequence"/>
</dbReference>
<keyword evidence="1" id="KW-0472">Membrane</keyword>
<keyword evidence="3" id="KW-1185">Reference proteome</keyword>
<dbReference type="PATRIC" id="fig|1203610.3.peg.3018"/>
<dbReference type="HOGENOM" id="CLU_220041_0_0_10"/>
<protein>
    <submittedName>
        <fullName evidence="2">Uncharacterized protein</fullName>
    </submittedName>
</protein>
<feature type="transmembrane region" description="Helical" evidence="1">
    <location>
        <begin position="6"/>
        <end position="25"/>
    </location>
</feature>
<accession>A0A0F5JCH7</accession>